<feature type="transmembrane region" description="Helical" evidence="5">
    <location>
        <begin position="154"/>
        <end position="176"/>
    </location>
</feature>
<feature type="transmembrane region" description="Helical" evidence="5">
    <location>
        <begin position="25"/>
        <end position="46"/>
    </location>
</feature>
<dbReference type="GO" id="GO:0016020">
    <property type="term" value="C:membrane"/>
    <property type="evidence" value="ECO:0007669"/>
    <property type="project" value="UniProtKB-SubCell"/>
</dbReference>
<evidence type="ECO:0000259" key="6">
    <source>
        <dbReference type="Pfam" id="PF04893"/>
    </source>
</evidence>
<dbReference type="RefSeq" id="WP_224827932.1">
    <property type="nucleotide sequence ID" value="NZ_JAIVEF010000003.1"/>
</dbReference>
<feature type="transmembrane region" description="Helical" evidence="5">
    <location>
        <begin position="188"/>
        <end position="207"/>
    </location>
</feature>
<evidence type="ECO:0000256" key="2">
    <source>
        <dbReference type="ARBA" id="ARBA00022692"/>
    </source>
</evidence>
<gene>
    <name evidence="7" type="ORF">ACFPFO_01375</name>
</gene>
<name>A0ABD5Q9P8_9EURY</name>
<evidence type="ECO:0000313" key="7">
    <source>
        <dbReference type="EMBL" id="MFC4986446.1"/>
    </source>
</evidence>
<dbReference type="Proteomes" id="UP001595925">
    <property type="component" value="Unassembled WGS sequence"/>
</dbReference>
<comment type="subcellular location">
    <subcellularLocation>
        <location evidence="1">Membrane</location>
        <topology evidence="1">Multi-pass membrane protein</topology>
    </subcellularLocation>
</comment>
<keyword evidence="8" id="KW-1185">Reference proteome</keyword>
<dbReference type="EMBL" id="JBHSJG010000005">
    <property type="protein sequence ID" value="MFC4986446.1"/>
    <property type="molecule type" value="Genomic_DNA"/>
</dbReference>
<sequence>MATEQRDIASFFEQEAQFGRTRRSAAVVFLTALAMGSQSLATYYALGADRVEVSNALTVEFAYQFGEPILLWVALTGVLYLLGRVFTSRIRIGRLFKLLGWGFVPMIATGLLGAVGRYIVFSDVDVPDNVQVGVLGSEREAYAAMSAEVAGDPVLVGTVVVGSLFVLVSGYLWTVALEYSSNLDQRRAGLVTVVPVVAYVAFTILRVL</sequence>
<evidence type="ECO:0000313" key="8">
    <source>
        <dbReference type="Proteomes" id="UP001595925"/>
    </source>
</evidence>
<feature type="transmembrane region" description="Helical" evidence="5">
    <location>
        <begin position="69"/>
        <end position="86"/>
    </location>
</feature>
<accession>A0ABD5Q9P8</accession>
<feature type="domain" description="Yip1" evidence="6">
    <location>
        <begin position="26"/>
        <end position="202"/>
    </location>
</feature>
<evidence type="ECO:0000256" key="3">
    <source>
        <dbReference type="ARBA" id="ARBA00022989"/>
    </source>
</evidence>
<comment type="caution">
    <text evidence="7">The sequence shown here is derived from an EMBL/GenBank/DDBJ whole genome shotgun (WGS) entry which is preliminary data.</text>
</comment>
<protein>
    <submittedName>
        <fullName evidence="7">YIP1 family protein</fullName>
    </submittedName>
</protein>
<keyword evidence="3 5" id="KW-1133">Transmembrane helix</keyword>
<reference evidence="7 8" key="1">
    <citation type="journal article" date="2019" name="Int. J. Syst. Evol. Microbiol.">
        <title>The Global Catalogue of Microorganisms (GCM) 10K type strain sequencing project: providing services to taxonomists for standard genome sequencing and annotation.</title>
        <authorList>
            <consortium name="The Broad Institute Genomics Platform"/>
            <consortium name="The Broad Institute Genome Sequencing Center for Infectious Disease"/>
            <person name="Wu L."/>
            <person name="Ma J."/>
        </authorList>
    </citation>
    <scope>NUCLEOTIDE SEQUENCE [LARGE SCALE GENOMIC DNA]</scope>
    <source>
        <strain evidence="7 8">CGMCC 1.15824</strain>
    </source>
</reference>
<evidence type="ECO:0000256" key="4">
    <source>
        <dbReference type="ARBA" id="ARBA00023136"/>
    </source>
</evidence>
<dbReference type="InterPro" id="IPR006977">
    <property type="entry name" value="Yip1_dom"/>
</dbReference>
<dbReference type="AlphaFoldDB" id="A0ABD5Q9P8"/>
<evidence type="ECO:0000256" key="1">
    <source>
        <dbReference type="ARBA" id="ARBA00004141"/>
    </source>
</evidence>
<evidence type="ECO:0000256" key="5">
    <source>
        <dbReference type="SAM" id="Phobius"/>
    </source>
</evidence>
<proteinExistence type="predicted"/>
<keyword evidence="4 5" id="KW-0472">Membrane</keyword>
<dbReference type="Pfam" id="PF04893">
    <property type="entry name" value="Yip1"/>
    <property type="match status" value="1"/>
</dbReference>
<keyword evidence="2 5" id="KW-0812">Transmembrane</keyword>
<organism evidence="7 8">
    <name type="scientific">Saliphagus infecundisoli</name>
    <dbReference type="NCBI Taxonomy" id="1849069"/>
    <lineage>
        <taxon>Archaea</taxon>
        <taxon>Methanobacteriati</taxon>
        <taxon>Methanobacteriota</taxon>
        <taxon>Stenosarchaea group</taxon>
        <taxon>Halobacteria</taxon>
        <taxon>Halobacteriales</taxon>
        <taxon>Natrialbaceae</taxon>
        <taxon>Saliphagus</taxon>
    </lineage>
</organism>
<feature type="transmembrane region" description="Helical" evidence="5">
    <location>
        <begin position="98"/>
        <end position="120"/>
    </location>
</feature>